<dbReference type="OrthoDB" id="9775794at2"/>
<dbReference type="Proteomes" id="UP000018890">
    <property type="component" value="Unassembled WGS sequence"/>
</dbReference>
<dbReference type="CDD" id="cd06558">
    <property type="entry name" value="crotonase-like"/>
    <property type="match status" value="1"/>
</dbReference>
<dbReference type="PANTHER" id="PTHR11941:SF175">
    <property type="entry name" value="ENOYL-COA HYDRATASE-RELATED"/>
    <property type="match status" value="1"/>
</dbReference>
<evidence type="ECO:0000256" key="3">
    <source>
        <dbReference type="RuleBase" id="RU003707"/>
    </source>
</evidence>
<protein>
    <submittedName>
        <fullName evidence="4">Enoyl-CoA hydratase</fullName>
    </submittedName>
</protein>
<name>W4Q2D7_9BACI</name>
<dbReference type="FunFam" id="3.90.226.10:FF:000009">
    <property type="entry name" value="Carnitinyl-CoA dehydratase"/>
    <property type="match status" value="1"/>
</dbReference>
<dbReference type="InterPro" id="IPR029045">
    <property type="entry name" value="ClpP/crotonase-like_dom_sf"/>
</dbReference>
<sequence length="256" mass="28017">MSSLNISIHEHVATITLNRPPANALSKAVLQELDHVLTDLEKNEDVHVLLINGEGRFFAAGADIKEFTQVTNPADLARAGQQLFDKMERFPKPIIAAIHGAALGGGLELAMACHIRLATEDAKLGLPELQLGLIPGFAGTQRLPRYVGVAKACEMMLTSEPISGIEAVQLGLVNRAFKEEALHEEAKKLAEKIAAKSRESVKRTLELLLYNHSAQFEEGSLQEAERFGEIFATDDAKEGISAFIEKRKPVFNQKNE</sequence>
<organism evidence="4 5">
    <name type="scientific">Halalkalibacter wakoensis JCM 9140</name>
    <dbReference type="NCBI Taxonomy" id="1236970"/>
    <lineage>
        <taxon>Bacteria</taxon>
        <taxon>Bacillati</taxon>
        <taxon>Bacillota</taxon>
        <taxon>Bacilli</taxon>
        <taxon>Bacillales</taxon>
        <taxon>Bacillaceae</taxon>
        <taxon>Halalkalibacter</taxon>
    </lineage>
</organism>
<dbReference type="NCBIfam" id="NF005803">
    <property type="entry name" value="PRK07658.1"/>
    <property type="match status" value="1"/>
</dbReference>
<keyword evidence="5" id="KW-1185">Reference proteome</keyword>
<evidence type="ECO:0000313" key="4">
    <source>
        <dbReference type="EMBL" id="GAE26152.1"/>
    </source>
</evidence>
<dbReference type="SUPFAM" id="SSF52096">
    <property type="entry name" value="ClpP/crotonase"/>
    <property type="match status" value="1"/>
</dbReference>
<gene>
    <name evidence="4" type="ORF">JCM9140_2186</name>
</gene>
<dbReference type="AlphaFoldDB" id="W4Q2D7"/>
<proteinExistence type="inferred from homology"/>
<dbReference type="EMBL" id="BAUT01000019">
    <property type="protein sequence ID" value="GAE26152.1"/>
    <property type="molecule type" value="Genomic_DNA"/>
</dbReference>
<dbReference type="InterPro" id="IPR001753">
    <property type="entry name" value="Enoyl-CoA_hydra/iso"/>
</dbReference>
<dbReference type="Pfam" id="PF00378">
    <property type="entry name" value="ECH_1"/>
    <property type="match status" value="1"/>
</dbReference>
<dbReference type="Gene3D" id="3.90.226.10">
    <property type="entry name" value="2-enoyl-CoA Hydratase, Chain A, domain 1"/>
    <property type="match status" value="1"/>
</dbReference>
<dbReference type="GO" id="GO:0006635">
    <property type="term" value="P:fatty acid beta-oxidation"/>
    <property type="evidence" value="ECO:0007669"/>
    <property type="project" value="TreeGrafter"/>
</dbReference>
<evidence type="ECO:0000313" key="5">
    <source>
        <dbReference type="Proteomes" id="UP000018890"/>
    </source>
</evidence>
<dbReference type="GO" id="GO:0016829">
    <property type="term" value="F:lyase activity"/>
    <property type="evidence" value="ECO:0007669"/>
    <property type="project" value="UniProtKB-KW"/>
</dbReference>
<dbReference type="PANTHER" id="PTHR11941">
    <property type="entry name" value="ENOYL-COA HYDRATASE-RELATED"/>
    <property type="match status" value="1"/>
</dbReference>
<evidence type="ECO:0000256" key="2">
    <source>
        <dbReference type="ARBA" id="ARBA00023239"/>
    </source>
</evidence>
<dbReference type="InterPro" id="IPR018376">
    <property type="entry name" value="Enoyl-CoA_hyd/isom_CS"/>
</dbReference>
<dbReference type="PROSITE" id="PS00166">
    <property type="entry name" value="ENOYL_COA_HYDRATASE"/>
    <property type="match status" value="1"/>
</dbReference>
<evidence type="ECO:0000256" key="1">
    <source>
        <dbReference type="ARBA" id="ARBA00005254"/>
    </source>
</evidence>
<keyword evidence="2" id="KW-0456">Lyase</keyword>
<dbReference type="STRING" id="1236970.JCM9140_2186"/>
<comment type="caution">
    <text evidence="4">The sequence shown here is derived from an EMBL/GenBank/DDBJ whole genome shotgun (WGS) entry which is preliminary data.</text>
</comment>
<dbReference type="RefSeq" id="WP_034745397.1">
    <property type="nucleotide sequence ID" value="NZ_BAUT01000019.1"/>
</dbReference>
<reference evidence="4" key="1">
    <citation type="journal article" date="2014" name="Genome Announc.">
        <title>Draft Genome Sequences of Three Alkaliphilic Bacillus Strains, Bacillus wakoensis JCM 9140T, Bacillus akibai JCM 9157T, and Bacillus hemicellulosilyticus JCM 9152T.</title>
        <authorList>
            <person name="Yuki M."/>
            <person name="Oshima K."/>
            <person name="Suda W."/>
            <person name="Oshida Y."/>
            <person name="Kitamura K."/>
            <person name="Iida T."/>
            <person name="Hattori M."/>
            <person name="Ohkuma M."/>
        </authorList>
    </citation>
    <scope>NUCLEOTIDE SEQUENCE [LARGE SCALE GENOMIC DNA]</scope>
    <source>
        <strain evidence="4">JCM 9140</strain>
    </source>
</reference>
<comment type="similarity">
    <text evidence="1 3">Belongs to the enoyl-CoA hydratase/isomerase family.</text>
</comment>
<accession>W4Q2D7</accession>